<dbReference type="Gene3D" id="3.10.200.10">
    <property type="entry name" value="Alpha carbonic anhydrase"/>
    <property type="match status" value="1"/>
</dbReference>
<organism evidence="12 13">
    <name type="scientific">Scophthalmus maximus</name>
    <name type="common">Turbot</name>
    <name type="synonym">Psetta maxima</name>
    <dbReference type="NCBI Taxonomy" id="52904"/>
    <lineage>
        <taxon>Eukaryota</taxon>
        <taxon>Metazoa</taxon>
        <taxon>Chordata</taxon>
        <taxon>Craniata</taxon>
        <taxon>Vertebrata</taxon>
        <taxon>Euteleostomi</taxon>
        <taxon>Actinopterygii</taxon>
        <taxon>Neopterygii</taxon>
        <taxon>Teleostei</taxon>
        <taxon>Neoteleostei</taxon>
        <taxon>Acanthomorphata</taxon>
        <taxon>Carangaria</taxon>
        <taxon>Pleuronectiformes</taxon>
        <taxon>Pleuronectoidei</taxon>
        <taxon>Scophthalmidae</taxon>
        <taxon>Scophthalmus</taxon>
    </lineage>
</organism>
<dbReference type="InterPro" id="IPR015341">
    <property type="entry name" value="Glyco_hydro_38_cen"/>
</dbReference>
<dbReference type="Pfam" id="PF17677">
    <property type="entry name" value="Glyco_hydro38C2"/>
    <property type="match status" value="1"/>
</dbReference>
<evidence type="ECO:0000256" key="6">
    <source>
        <dbReference type="ARBA" id="ARBA00022833"/>
    </source>
</evidence>
<dbReference type="FunFam" id="3.10.200.10:FF:000003">
    <property type="entry name" value="Carbonic anhydrase 12"/>
    <property type="match status" value="1"/>
</dbReference>
<dbReference type="InterPro" id="IPR036398">
    <property type="entry name" value="CA_dom_sf"/>
</dbReference>
<gene>
    <name evidence="12" type="ORF">F2P81_006973</name>
</gene>
<dbReference type="GO" id="GO:0046872">
    <property type="term" value="F:metal ion binding"/>
    <property type="evidence" value="ECO:0007669"/>
    <property type="project" value="UniProtKB-KW"/>
</dbReference>
<dbReference type="Gene3D" id="1.20.1270.50">
    <property type="entry name" value="Glycoside hydrolase family 38, central domain"/>
    <property type="match status" value="1"/>
</dbReference>
<feature type="chain" id="PRO_5025469043" description="Alpha-carbonic anhydrase domain-containing protein" evidence="10">
    <location>
        <begin position="23"/>
        <end position="1473"/>
    </location>
</feature>
<evidence type="ECO:0000256" key="4">
    <source>
        <dbReference type="ARBA" id="ARBA00022723"/>
    </source>
</evidence>
<dbReference type="SUPFAM" id="SSF74650">
    <property type="entry name" value="Galactose mutarotase-like"/>
    <property type="match status" value="1"/>
</dbReference>
<accession>A0A6A4T7E2</accession>
<dbReference type="SUPFAM" id="SSF88713">
    <property type="entry name" value="Glycoside hydrolase/deacetylase"/>
    <property type="match status" value="1"/>
</dbReference>
<dbReference type="FunFam" id="3.20.110.10:FF:000002">
    <property type="entry name" value="alpha-mannosidase 2C1 isoform X1"/>
    <property type="match status" value="1"/>
</dbReference>
<keyword evidence="7" id="KW-0325">Glycoprotein</keyword>
<dbReference type="Gene3D" id="3.20.110.10">
    <property type="entry name" value="Glycoside hydrolase 38, N terminal domain"/>
    <property type="match status" value="1"/>
</dbReference>
<dbReference type="InterPro" id="IPR011330">
    <property type="entry name" value="Glyco_hydro/deAcase_b/a-brl"/>
</dbReference>
<dbReference type="GO" id="GO:0004559">
    <property type="term" value="F:alpha-mannosidase activity"/>
    <property type="evidence" value="ECO:0007669"/>
    <property type="project" value="UniProtKB-EC"/>
</dbReference>
<dbReference type="InterPro" id="IPR001148">
    <property type="entry name" value="CA_dom"/>
</dbReference>
<dbReference type="InterPro" id="IPR054723">
    <property type="entry name" value="Ams1-like_N"/>
</dbReference>
<dbReference type="SUPFAM" id="SSF88688">
    <property type="entry name" value="Families 57/38 glycoside transferase middle domain"/>
    <property type="match status" value="1"/>
</dbReference>
<dbReference type="InterPro" id="IPR011013">
    <property type="entry name" value="Gal_mutarotase_sf_dom"/>
</dbReference>
<dbReference type="Pfam" id="PF09261">
    <property type="entry name" value="Alpha-mann_mid"/>
    <property type="match status" value="1"/>
</dbReference>
<proteinExistence type="inferred from homology"/>
<evidence type="ECO:0000259" key="11">
    <source>
        <dbReference type="PROSITE" id="PS51144"/>
    </source>
</evidence>
<sequence length="1473" mass="165918">MNRPSFTSILLLQLTLLAGLHGAKWTYSGPEGEHHWPKNYPYCGGTFQSPIDIKSELLRFDPSLRPIEVQSYHLSPNEQLTLGNNGHSVQISLPSEMHISSLPHRYTAAQLHFHWGSPGRPAGSEHTMHVVHFNSDKYPNMSMAVDKSDGLAVLGVLIEVGEFNPAFEQFIKFINGIKYRDQRVQVPGFNIRALLPARLDEYYRYDGSLTTPPCYPSVLWTVFRNHVTISRKQFLALATALYSSHAQDSAPVPLNGNYRKPQHVDSRVVLVSFKEGRGLHGTLTVTSPLRRKQVVQQLLVGDLADLADEGLYQLLPSGSEKLHAGKKKDLKNQQSETLAKAKQQMLKKSHTKHSVGKLGLAEHTLCYVSLEQRVFHQLKQSHTENLLVHTLRDAVFPQLNIKSYLDYLLLKRASELRTAQECSLSSRASFLKNSTDRCPFAPPDCVKMSHGCCRCVGAAMYHQSVLKNRRSLLERAEKFVSEIYFTDCNLRGRLHGNSRPPESLASFLTPERITFTEASQQNFAPHQVGDTFGPTWWTCWFRLTLNIPESWRGNEVHLLWESDGEAMVWRDGQPVQGLTKEGEKTSYILSTCLKDEEPHSVTLYVEMACNGLFGNGRGSMIAPPDPNRKFSVKRAELVVFNRDVRELLTDFEMLIDIVKELGEGEQRGYQALFTVNEMVNLCEPSDPGSFSKAHSLAHNFFSQRNGESQHTVHAMGHCHIDTAWLWPFEETIRKCGRSWVTAIRLMEKNPEFVFACSQAQQFQWIKSWYPGLYSQIQDYVKKGQFIPDGNLPSGESMVRQFLEGQRFFDQEFGITCREFWLPDTFGYSAQLPQIMQGCGLSTFLTQKLSFNLVNTFPHHSFFWEGLDGSKVLTHFPPGNSYGMNGKVEDLLKTMKNNKDKGRANHSALLFGFGDGGGGPTQLMLDRLQRVRDTDGLPKVQMSSPNRFFSQLQADSALLCTWSGELFLELHNGTYTTQAQIKRGNRQCETLLHDVEVASSLALCRDGNFKYPVEKLQQLWRLLLLNQFHDVIPGSCIEMVVEEALRYYEDIRSDGTALLREACGALGSKGKSAGVFNSLPWERNEVIQTQEGAGKPDLVLVRVPSVGVSPVKDAEPLAPVSVTVQADGTVLMENGILQTVVNKDGTLASLYLNNANREALTDGCHGNQFVIFDDVPLYWDAWDVMDYHLQTRKLVQEVVQPVHVVSSGGLRGSISFSLRISDKSTITQTIVMDAMCPYIKFNTEVKWAESHKFLKVEFPVRVHNPNATYEIQFGHLQRPTHRNTSWDWARFEVWGHRWADLSEHNFGVALLNDCKYGYSVHKNTMTLSLLRAPKSPDANADMGTHHFTYAIMPHSGSFQDASVIQCAYNLNFPLRLIQCDPDTVPWSAFSTSAQAVVLETIKQAEDRKGALIVRLFESHGSSVTATLCTTLPVKEAWHCDLLERRDPTKPAHITSGGITLNFSPFQIVSLLLIL</sequence>
<keyword evidence="5" id="KW-0378">Hydrolase</keyword>
<dbReference type="EMBL" id="VEVO01000006">
    <property type="protein sequence ID" value="KAF0041075.1"/>
    <property type="molecule type" value="Genomic_DNA"/>
</dbReference>
<dbReference type="PROSITE" id="PS51144">
    <property type="entry name" value="ALPHA_CA_2"/>
    <property type="match status" value="1"/>
</dbReference>
<dbReference type="InterPro" id="IPR027291">
    <property type="entry name" value="Glyco_hydro_38_N_sf"/>
</dbReference>
<evidence type="ECO:0000256" key="3">
    <source>
        <dbReference type="ARBA" id="ARBA00010718"/>
    </source>
</evidence>
<evidence type="ECO:0000256" key="2">
    <source>
        <dbReference type="ARBA" id="ARBA00009792"/>
    </source>
</evidence>
<dbReference type="GO" id="GO:0016829">
    <property type="term" value="F:lyase activity"/>
    <property type="evidence" value="ECO:0007669"/>
    <property type="project" value="UniProtKB-KW"/>
</dbReference>
<dbReference type="FunFam" id="1.20.1270.50:FF:000004">
    <property type="entry name" value="alpha-mannosidase 2C1 isoform X1"/>
    <property type="match status" value="1"/>
</dbReference>
<keyword evidence="6" id="KW-0862">Zinc</keyword>
<feature type="domain" description="Alpha-carbonic anhydrase" evidence="11">
    <location>
        <begin position="23"/>
        <end position="273"/>
    </location>
</feature>
<dbReference type="SUPFAM" id="SSF51069">
    <property type="entry name" value="Carbonic anhydrase"/>
    <property type="match status" value="1"/>
</dbReference>
<dbReference type="FunFam" id="2.70.98.30:FF:000001">
    <property type="entry name" value="alpha-mannosidase 2C1 isoform X2"/>
    <property type="match status" value="1"/>
</dbReference>
<dbReference type="GO" id="GO:0006013">
    <property type="term" value="P:mannose metabolic process"/>
    <property type="evidence" value="ECO:0007669"/>
    <property type="project" value="InterPro"/>
</dbReference>
<dbReference type="Pfam" id="PF01074">
    <property type="entry name" value="Glyco_hydro_38N"/>
    <property type="match status" value="1"/>
</dbReference>
<keyword evidence="8" id="KW-0456">Lyase</keyword>
<dbReference type="PANTHER" id="PTHR46017:SF1">
    <property type="entry name" value="ALPHA-MANNOSIDASE 2C1"/>
    <property type="match status" value="1"/>
</dbReference>
<name>A0A6A4T7E2_SCOMX</name>
<protein>
    <recommendedName>
        <fullName evidence="11">Alpha-carbonic anhydrase domain-containing protein</fullName>
    </recommendedName>
</protein>
<dbReference type="Pfam" id="PF22907">
    <property type="entry name" value="Ams1-like_1st"/>
    <property type="match status" value="1"/>
</dbReference>
<dbReference type="GO" id="GO:0009313">
    <property type="term" value="P:oligosaccharide catabolic process"/>
    <property type="evidence" value="ECO:0007669"/>
    <property type="project" value="TreeGrafter"/>
</dbReference>
<dbReference type="InterPro" id="IPR028995">
    <property type="entry name" value="Glyco_hydro_57/38_cen_sf"/>
</dbReference>
<evidence type="ECO:0000256" key="7">
    <source>
        <dbReference type="ARBA" id="ARBA00023180"/>
    </source>
</evidence>
<dbReference type="InterPro" id="IPR011682">
    <property type="entry name" value="Glyco_hydro_38_C"/>
</dbReference>
<dbReference type="Proteomes" id="UP000438429">
    <property type="component" value="Unassembled WGS sequence"/>
</dbReference>
<comment type="similarity">
    <text evidence="3">Belongs to the alpha-carbonic anhydrase family.</text>
</comment>
<dbReference type="Pfam" id="PF07748">
    <property type="entry name" value="Glyco_hydro_38C"/>
    <property type="match status" value="1"/>
</dbReference>
<evidence type="ECO:0000313" key="12">
    <source>
        <dbReference type="EMBL" id="KAF0041075.1"/>
    </source>
</evidence>
<evidence type="ECO:0000256" key="9">
    <source>
        <dbReference type="ARBA" id="ARBA00023295"/>
    </source>
</evidence>
<comment type="caution">
    <text evidence="12">The sequence shown here is derived from an EMBL/GenBank/DDBJ whole genome shotgun (WGS) entry which is preliminary data.</text>
</comment>
<dbReference type="CDD" id="cd10813">
    <property type="entry name" value="GH38N_AMII_Man2C1"/>
    <property type="match status" value="1"/>
</dbReference>
<evidence type="ECO:0000256" key="10">
    <source>
        <dbReference type="SAM" id="SignalP"/>
    </source>
</evidence>
<dbReference type="InterPro" id="IPR041147">
    <property type="entry name" value="GH38_C"/>
</dbReference>
<dbReference type="Gene3D" id="2.60.40.2220">
    <property type="match status" value="1"/>
</dbReference>
<dbReference type="PANTHER" id="PTHR46017">
    <property type="entry name" value="ALPHA-MANNOSIDASE 2C1"/>
    <property type="match status" value="1"/>
</dbReference>
<comment type="catalytic activity">
    <reaction evidence="1">
        <text>Hydrolysis of terminal, non-reducing alpha-D-mannose residues in alpha-D-mannosides.</text>
        <dbReference type="EC" id="3.2.1.24"/>
    </reaction>
</comment>
<keyword evidence="9" id="KW-0326">Glycosidase</keyword>
<dbReference type="SMART" id="SM00872">
    <property type="entry name" value="Alpha-mann_mid"/>
    <property type="match status" value="1"/>
</dbReference>
<evidence type="ECO:0000256" key="8">
    <source>
        <dbReference type="ARBA" id="ARBA00023239"/>
    </source>
</evidence>
<comment type="similarity">
    <text evidence="2">Belongs to the glycosyl hydrolase 38 family.</text>
</comment>
<dbReference type="InterPro" id="IPR037094">
    <property type="entry name" value="Glyco_hydro_38_cen_sf"/>
</dbReference>
<feature type="signal peptide" evidence="10">
    <location>
        <begin position="1"/>
        <end position="22"/>
    </location>
</feature>
<dbReference type="GO" id="GO:0030246">
    <property type="term" value="F:carbohydrate binding"/>
    <property type="evidence" value="ECO:0007669"/>
    <property type="project" value="InterPro"/>
</dbReference>
<dbReference type="SMART" id="SM01057">
    <property type="entry name" value="Carb_anhydrase"/>
    <property type="match status" value="1"/>
</dbReference>
<evidence type="ECO:0000313" key="13">
    <source>
        <dbReference type="Proteomes" id="UP000438429"/>
    </source>
</evidence>
<dbReference type="Pfam" id="PF00194">
    <property type="entry name" value="Carb_anhydrase"/>
    <property type="match status" value="1"/>
</dbReference>
<keyword evidence="4" id="KW-0479">Metal-binding</keyword>
<reference evidence="12 13" key="1">
    <citation type="submission" date="2019-06" db="EMBL/GenBank/DDBJ databases">
        <title>Draft genomes of female and male turbot (Scophthalmus maximus).</title>
        <authorList>
            <person name="Xu H."/>
            <person name="Xu X.-W."/>
            <person name="Shao C."/>
            <person name="Chen S."/>
        </authorList>
    </citation>
    <scope>NUCLEOTIDE SEQUENCE [LARGE SCALE GENOMIC DNA]</scope>
    <source>
        <strain evidence="12">Ysfricsl-2016a</strain>
        <tissue evidence="12">Blood</tissue>
    </source>
</reference>
<evidence type="ECO:0000256" key="5">
    <source>
        <dbReference type="ARBA" id="ARBA00022801"/>
    </source>
</evidence>
<dbReference type="InterPro" id="IPR000602">
    <property type="entry name" value="Glyco_hydro_38_N"/>
</dbReference>
<keyword evidence="10" id="KW-0732">Signal</keyword>
<dbReference type="Gene3D" id="2.70.98.30">
    <property type="entry name" value="Golgi alpha-mannosidase II, domain 4"/>
    <property type="match status" value="1"/>
</dbReference>
<evidence type="ECO:0000256" key="1">
    <source>
        <dbReference type="ARBA" id="ARBA00000365"/>
    </source>
</evidence>